<evidence type="ECO:0000313" key="5">
    <source>
        <dbReference type="Proteomes" id="UP000317648"/>
    </source>
</evidence>
<dbReference type="RefSeq" id="WP_145054091.1">
    <property type="nucleotide sequence ID" value="NZ_CP036433.1"/>
</dbReference>
<dbReference type="SUPFAM" id="SSF54523">
    <property type="entry name" value="Pili subunits"/>
    <property type="match status" value="1"/>
</dbReference>
<organism evidence="4 5">
    <name type="scientific">Lignipirellula cremea</name>
    <dbReference type="NCBI Taxonomy" id="2528010"/>
    <lineage>
        <taxon>Bacteria</taxon>
        <taxon>Pseudomonadati</taxon>
        <taxon>Planctomycetota</taxon>
        <taxon>Planctomycetia</taxon>
        <taxon>Pirellulales</taxon>
        <taxon>Pirellulaceae</taxon>
        <taxon>Lignipirellula</taxon>
    </lineage>
</organism>
<dbReference type="KEGG" id="lcre:Pla8534_31510"/>
<keyword evidence="2" id="KW-1133">Transmembrane helix</keyword>
<dbReference type="InterPro" id="IPR045584">
    <property type="entry name" value="Pilin-like"/>
</dbReference>
<accession>A0A518DU28</accession>
<dbReference type="PANTHER" id="PTHR30093">
    <property type="entry name" value="GENERAL SECRETION PATHWAY PROTEIN G"/>
    <property type="match status" value="1"/>
</dbReference>
<sequence length="300" mass="32810">MAIEFTCPKCQHRTSESDEYAGSSCLCANCGETVMLSGAPGDRSSSRRDPVVGGPLVQTSGGKSRARWVLAGLGVCGALAALLLPAFLAACSHVRKAECRHQLSKIGYALAAYQEVHGSFPPAYITDENGKPMHSWRVLLLPYLGQHELYARYDFNESWDSSNNYQVGEQCPAEFHCPSDPSDKKISRYQVVVGPGTGWKANEGVRIEEITDGTSQTIAVLEVQTGRNWLDPTPLTLDDVLPPLEQTRGQSASRFETHPGGGQAVFFDGSVHIIFSDLKPETLRRLLRINDGVVVDRQEF</sequence>
<dbReference type="PANTHER" id="PTHR30093:SF2">
    <property type="entry name" value="TYPE II SECRETION SYSTEM PROTEIN H"/>
    <property type="match status" value="1"/>
</dbReference>
<name>A0A518DU28_9BACT</name>
<evidence type="ECO:0000256" key="2">
    <source>
        <dbReference type="SAM" id="Phobius"/>
    </source>
</evidence>
<keyword evidence="5" id="KW-1185">Reference proteome</keyword>
<dbReference type="InterPro" id="IPR011453">
    <property type="entry name" value="DUF1559"/>
</dbReference>
<evidence type="ECO:0000259" key="3">
    <source>
        <dbReference type="Pfam" id="PF07596"/>
    </source>
</evidence>
<feature type="domain" description="DUF1559" evidence="3">
    <location>
        <begin position="95"/>
        <end position="182"/>
    </location>
</feature>
<protein>
    <recommendedName>
        <fullName evidence="3">DUF1559 domain-containing protein</fullName>
    </recommendedName>
</protein>
<reference evidence="4 5" key="1">
    <citation type="submission" date="2019-02" db="EMBL/GenBank/DDBJ databases">
        <title>Deep-cultivation of Planctomycetes and their phenomic and genomic characterization uncovers novel biology.</title>
        <authorList>
            <person name="Wiegand S."/>
            <person name="Jogler M."/>
            <person name="Boedeker C."/>
            <person name="Pinto D."/>
            <person name="Vollmers J."/>
            <person name="Rivas-Marin E."/>
            <person name="Kohn T."/>
            <person name="Peeters S.H."/>
            <person name="Heuer A."/>
            <person name="Rast P."/>
            <person name="Oberbeckmann S."/>
            <person name="Bunk B."/>
            <person name="Jeske O."/>
            <person name="Meyerdierks A."/>
            <person name="Storesund J.E."/>
            <person name="Kallscheuer N."/>
            <person name="Luecker S."/>
            <person name="Lage O.M."/>
            <person name="Pohl T."/>
            <person name="Merkel B.J."/>
            <person name="Hornburger P."/>
            <person name="Mueller R.-W."/>
            <person name="Bruemmer F."/>
            <person name="Labrenz M."/>
            <person name="Spormann A.M."/>
            <person name="Op den Camp H."/>
            <person name="Overmann J."/>
            <person name="Amann R."/>
            <person name="Jetten M.S.M."/>
            <person name="Mascher T."/>
            <person name="Medema M.H."/>
            <person name="Devos D.P."/>
            <person name="Kaster A.-K."/>
            <person name="Ovreas L."/>
            <person name="Rohde M."/>
            <person name="Galperin M.Y."/>
            <person name="Jogler C."/>
        </authorList>
    </citation>
    <scope>NUCLEOTIDE SEQUENCE [LARGE SCALE GENOMIC DNA]</scope>
    <source>
        <strain evidence="4 5">Pla85_3_4</strain>
    </source>
</reference>
<gene>
    <name evidence="4" type="ORF">Pla8534_31510</name>
</gene>
<feature type="transmembrane region" description="Helical" evidence="2">
    <location>
        <begin position="68"/>
        <end position="90"/>
    </location>
</feature>
<dbReference type="EMBL" id="CP036433">
    <property type="protein sequence ID" value="QDU95336.1"/>
    <property type="molecule type" value="Genomic_DNA"/>
</dbReference>
<dbReference type="AlphaFoldDB" id="A0A518DU28"/>
<keyword evidence="2" id="KW-0472">Membrane</keyword>
<proteinExistence type="predicted"/>
<dbReference type="OrthoDB" id="285651at2"/>
<feature type="region of interest" description="Disordered" evidence="1">
    <location>
        <begin position="39"/>
        <end position="60"/>
    </location>
</feature>
<dbReference type="Pfam" id="PF07596">
    <property type="entry name" value="SBP_bac_10"/>
    <property type="match status" value="1"/>
</dbReference>
<dbReference type="Proteomes" id="UP000317648">
    <property type="component" value="Chromosome"/>
</dbReference>
<evidence type="ECO:0000313" key="4">
    <source>
        <dbReference type="EMBL" id="QDU95336.1"/>
    </source>
</evidence>
<evidence type="ECO:0000256" key="1">
    <source>
        <dbReference type="SAM" id="MobiDB-lite"/>
    </source>
</evidence>
<keyword evidence="2" id="KW-0812">Transmembrane</keyword>